<feature type="coiled-coil region" evidence="5">
    <location>
        <begin position="518"/>
        <end position="547"/>
    </location>
</feature>
<dbReference type="PROSITE" id="PS50011">
    <property type="entry name" value="PROTEIN_KINASE_DOM"/>
    <property type="match status" value="1"/>
</dbReference>
<dbReference type="Gene3D" id="1.25.40.10">
    <property type="entry name" value="Tetratricopeptide repeat domain"/>
    <property type="match status" value="2"/>
</dbReference>
<evidence type="ECO:0000256" key="6">
    <source>
        <dbReference type="SAM" id="MobiDB-lite"/>
    </source>
</evidence>
<feature type="domain" description="Protein kinase" evidence="7">
    <location>
        <begin position="152"/>
        <end position="456"/>
    </location>
</feature>
<evidence type="ECO:0000256" key="1">
    <source>
        <dbReference type="ARBA" id="ARBA00022679"/>
    </source>
</evidence>
<dbReference type="EC" id="2.7.11.1" evidence="8"/>
<accession>A0A517U093</accession>
<keyword evidence="3 8" id="KW-0418">Kinase</keyword>
<name>A0A517U093_9BACT</name>
<dbReference type="InterPro" id="IPR000719">
    <property type="entry name" value="Prot_kinase_dom"/>
</dbReference>
<dbReference type="AlphaFoldDB" id="A0A517U093"/>
<organism evidence="8 9">
    <name type="scientific">Lacipirellula limnantheis</name>
    <dbReference type="NCBI Taxonomy" id="2528024"/>
    <lineage>
        <taxon>Bacteria</taxon>
        <taxon>Pseudomonadati</taxon>
        <taxon>Planctomycetota</taxon>
        <taxon>Planctomycetia</taxon>
        <taxon>Pirellulales</taxon>
        <taxon>Lacipirellulaceae</taxon>
        <taxon>Lacipirellula</taxon>
    </lineage>
</organism>
<feature type="region of interest" description="Disordered" evidence="6">
    <location>
        <begin position="1190"/>
        <end position="1215"/>
    </location>
</feature>
<sequence length="1215" mass="131934">MVSSGRLSRFSNHAAIAAMTSAATDRNLLFGILAVQMDFVRSEQLIAAMNAWVLDKGRPLGDHLSAIGALPADARQLLDALVDKHIALHGGRADASLAALSSVEPLRQSLADIVDGDVQTSLAHAAALTPRGDRHATVAMPARTPAAPSQRFRILRPHAAGGLGKVSVARDNELNREVALKELHDRHADNLDSRARFLQEAEITGGLEHPGVVPIYGLGQYADGRPFYAMRFIRGDSLAQAIDRFHREADPSWRQPADVLQLRRLLSRFLDVCNAIDYAHSRGVLHRDLKPGNIMLGQYGETLVVDWGLAKPQGEAEPAAATDDPNATLPHQSEPLLRPQSGSGSAPTQMGAAIGTPAFMSPEQAAGRLDVLSGASDVYSLGATLYVILTGRAPQEDDDLGVVLQRVARGEFPKPRSVKPVVPRGLEAICLKAMALQPRDRYPSPRKLADDIEAWLADEPVSALPESIPAQTARWIKNHRTLVTSGVAMALVAIVALAAGNVQLRAANDRERDAKTAALAAQAAAEKALKQAEAAQAESQRQATRNNALLDLARKSLDRYETLSKSELLASYGMESLRSDLLAAAVEFYDSLAAQTDQTEKSRRDRGEALFRLGNANWQLGRMDDARQAYEQAIAQFQQLAREFPDNLAYRHGGAVNAANVAEMLIDNRATTDAERYLSEAATTFDHLRELEPGDAGYAARRAYVASLAGERFRQLGQMEPAVASFNQAIEILQSVDLSRATPEQSVDVRFRLARALNQLAVFELEVLWKFAQAGDHVRQAVQIARTLHEEDRDNIEVAHTLAQILRQSGDIEAREFRLDAARMAYDEGLAVAVALDRSHPDVPHIRQELAELHQSAGVLHGPLEDANLTPAGLEHQEQAVAIGRDLANKFPQQIDRQLALARYEASLADAYRYRGRADDARRLIEDARETLARASAGGGENFDFLFSLANLQLQLANVSRETSELDASLEVLAEARRSIDKLEQLAPNVGEVALMAANQRLAHSMALIDLKRVSDAVAELNQFNAAVQRCGDLAEAPWMKASVASMKALAHTARFVGVNGIRNEGVLQALADEGDYQLCAEQAKAFPLVTGEPSDRVVAAQALAYAAAQAAADEQLGVDDQSRLVDSLSLEAIRQLELAWRQGYLRREKSSGIAGLLFGSAISPDEVREDEQFQALKSRDEFAKLLQRVEKEDPPAESAPSAAPKAGEETSTAQ</sequence>
<feature type="compositionally biased region" description="Low complexity" evidence="6">
    <location>
        <begin position="1197"/>
        <end position="1206"/>
    </location>
</feature>
<dbReference type="SUPFAM" id="SSF56112">
    <property type="entry name" value="Protein kinase-like (PK-like)"/>
    <property type="match status" value="1"/>
</dbReference>
<keyword evidence="4" id="KW-0067">ATP-binding</keyword>
<dbReference type="PANTHER" id="PTHR43289:SF6">
    <property type="entry name" value="SERINE_THREONINE-PROTEIN KINASE NEKL-3"/>
    <property type="match status" value="1"/>
</dbReference>
<dbReference type="EMBL" id="CP036339">
    <property type="protein sequence ID" value="QDT74025.1"/>
    <property type="molecule type" value="Genomic_DNA"/>
</dbReference>
<protein>
    <submittedName>
        <fullName evidence="8">Serine/threonine-protein kinase PknD</fullName>
        <ecNumber evidence="8">2.7.11.1</ecNumber>
    </submittedName>
</protein>
<dbReference type="SUPFAM" id="SSF48452">
    <property type="entry name" value="TPR-like"/>
    <property type="match status" value="2"/>
</dbReference>
<dbReference type="Gene3D" id="1.10.510.10">
    <property type="entry name" value="Transferase(Phosphotransferase) domain 1"/>
    <property type="match status" value="1"/>
</dbReference>
<keyword evidence="5" id="KW-0175">Coiled coil</keyword>
<dbReference type="InterPro" id="IPR019734">
    <property type="entry name" value="TPR_rpt"/>
</dbReference>
<dbReference type="InterPro" id="IPR008271">
    <property type="entry name" value="Ser/Thr_kinase_AS"/>
</dbReference>
<dbReference type="Pfam" id="PF13181">
    <property type="entry name" value="TPR_8"/>
    <property type="match status" value="1"/>
</dbReference>
<dbReference type="PANTHER" id="PTHR43289">
    <property type="entry name" value="MITOGEN-ACTIVATED PROTEIN KINASE KINASE KINASE 20-RELATED"/>
    <property type="match status" value="1"/>
</dbReference>
<keyword evidence="2" id="KW-0547">Nucleotide-binding</keyword>
<keyword evidence="1 8" id="KW-0808">Transferase</keyword>
<dbReference type="GO" id="GO:0004674">
    <property type="term" value="F:protein serine/threonine kinase activity"/>
    <property type="evidence" value="ECO:0007669"/>
    <property type="project" value="UniProtKB-EC"/>
</dbReference>
<proteinExistence type="predicted"/>
<dbReference type="GO" id="GO:0005524">
    <property type="term" value="F:ATP binding"/>
    <property type="evidence" value="ECO:0007669"/>
    <property type="project" value="UniProtKB-KW"/>
</dbReference>
<dbReference type="CDD" id="cd14014">
    <property type="entry name" value="STKc_PknB_like"/>
    <property type="match status" value="1"/>
</dbReference>
<keyword evidence="9" id="KW-1185">Reference proteome</keyword>
<evidence type="ECO:0000256" key="5">
    <source>
        <dbReference type="SAM" id="Coils"/>
    </source>
</evidence>
<evidence type="ECO:0000259" key="7">
    <source>
        <dbReference type="PROSITE" id="PS50011"/>
    </source>
</evidence>
<dbReference type="PROSITE" id="PS00108">
    <property type="entry name" value="PROTEIN_KINASE_ST"/>
    <property type="match status" value="1"/>
</dbReference>
<dbReference type="KEGG" id="llh:I41_32180"/>
<dbReference type="SMART" id="SM00028">
    <property type="entry name" value="TPR"/>
    <property type="match status" value="2"/>
</dbReference>
<evidence type="ECO:0000313" key="8">
    <source>
        <dbReference type="EMBL" id="QDT74025.1"/>
    </source>
</evidence>
<evidence type="ECO:0000256" key="3">
    <source>
        <dbReference type="ARBA" id="ARBA00022777"/>
    </source>
</evidence>
<evidence type="ECO:0000313" key="9">
    <source>
        <dbReference type="Proteomes" id="UP000317909"/>
    </source>
</evidence>
<feature type="region of interest" description="Disordered" evidence="6">
    <location>
        <begin position="314"/>
        <end position="353"/>
    </location>
</feature>
<evidence type="ECO:0000256" key="4">
    <source>
        <dbReference type="ARBA" id="ARBA00022840"/>
    </source>
</evidence>
<dbReference type="Pfam" id="PF00069">
    <property type="entry name" value="Pkinase"/>
    <property type="match status" value="1"/>
</dbReference>
<dbReference type="InterPro" id="IPR011009">
    <property type="entry name" value="Kinase-like_dom_sf"/>
</dbReference>
<dbReference type="SMART" id="SM00220">
    <property type="entry name" value="S_TKc"/>
    <property type="match status" value="1"/>
</dbReference>
<reference evidence="8 9" key="1">
    <citation type="submission" date="2019-02" db="EMBL/GenBank/DDBJ databases">
        <title>Deep-cultivation of Planctomycetes and their phenomic and genomic characterization uncovers novel biology.</title>
        <authorList>
            <person name="Wiegand S."/>
            <person name="Jogler M."/>
            <person name="Boedeker C."/>
            <person name="Pinto D."/>
            <person name="Vollmers J."/>
            <person name="Rivas-Marin E."/>
            <person name="Kohn T."/>
            <person name="Peeters S.H."/>
            <person name="Heuer A."/>
            <person name="Rast P."/>
            <person name="Oberbeckmann S."/>
            <person name="Bunk B."/>
            <person name="Jeske O."/>
            <person name="Meyerdierks A."/>
            <person name="Storesund J.E."/>
            <person name="Kallscheuer N."/>
            <person name="Luecker S."/>
            <person name="Lage O.M."/>
            <person name="Pohl T."/>
            <person name="Merkel B.J."/>
            <person name="Hornburger P."/>
            <person name="Mueller R.-W."/>
            <person name="Bruemmer F."/>
            <person name="Labrenz M."/>
            <person name="Spormann A.M."/>
            <person name="Op den Camp H."/>
            <person name="Overmann J."/>
            <person name="Amann R."/>
            <person name="Jetten M.S.M."/>
            <person name="Mascher T."/>
            <person name="Medema M.H."/>
            <person name="Devos D.P."/>
            <person name="Kaster A.-K."/>
            <person name="Ovreas L."/>
            <person name="Rohde M."/>
            <person name="Galperin M.Y."/>
            <person name="Jogler C."/>
        </authorList>
    </citation>
    <scope>NUCLEOTIDE SEQUENCE [LARGE SCALE GENOMIC DNA]</scope>
    <source>
        <strain evidence="8 9">I41</strain>
    </source>
</reference>
<dbReference type="InterPro" id="IPR011990">
    <property type="entry name" value="TPR-like_helical_dom_sf"/>
</dbReference>
<evidence type="ECO:0000256" key="2">
    <source>
        <dbReference type="ARBA" id="ARBA00022741"/>
    </source>
</evidence>
<dbReference type="Gene3D" id="3.30.200.20">
    <property type="entry name" value="Phosphorylase Kinase, domain 1"/>
    <property type="match status" value="1"/>
</dbReference>
<dbReference type="Proteomes" id="UP000317909">
    <property type="component" value="Chromosome"/>
</dbReference>
<gene>
    <name evidence="8" type="primary">pknD_5</name>
    <name evidence="8" type="ORF">I41_32180</name>
</gene>
<feature type="coiled-coil region" evidence="5">
    <location>
        <begin position="918"/>
        <end position="986"/>
    </location>
</feature>